<comment type="caution">
    <text evidence="2">The sequence shown here is derived from an EMBL/GenBank/DDBJ whole genome shotgun (WGS) entry which is preliminary data.</text>
</comment>
<proteinExistence type="predicted"/>
<evidence type="ECO:0000313" key="3">
    <source>
        <dbReference type="Proteomes" id="UP001055149"/>
    </source>
</evidence>
<dbReference type="InterPro" id="IPR002818">
    <property type="entry name" value="DJ-1/PfpI"/>
</dbReference>
<keyword evidence="3" id="KW-1185">Reference proteome</keyword>
<dbReference type="CDD" id="cd03135">
    <property type="entry name" value="GATase1_DJ-1"/>
    <property type="match status" value="1"/>
</dbReference>
<dbReference type="PANTHER" id="PTHR48094:SF12">
    <property type="entry name" value="PARKINSON DISEASE PROTEIN 7 HOMOLOG"/>
    <property type="match status" value="1"/>
</dbReference>
<dbReference type="SUPFAM" id="SSF52317">
    <property type="entry name" value="Class I glutamine amidotransferase-like"/>
    <property type="match status" value="1"/>
</dbReference>
<dbReference type="RefSeq" id="WP_244055533.1">
    <property type="nucleotide sequence ID" value="NZ_BQXH01000013.1"/>
</dbReference>
<dbReference type="InterPro" id="IPR006287">
    <property type="entry name" value="DJ-1"/>
</dbReference>
<feature type="domain" description="DJ-1/PfpI" evidence="1">
    <location>
        <begin position="3"/>
        <end position="169"/>
    </location>
</feature>
<dbReference type="Proteomes" id="UP001055149">
    <property type="component" value="Unassembled WGS sequence"/>
</dbReference>
<name>A0ABQ5JI62_9LACO</name>
<accession>A0ABQ5JI62</accession>
<dbReference type="InterPro" id="IPR050325">
    <property type="entry name" value="Prot/Nucl_acid_deglycase"/>
</dbReference>
<protein>
    <submittedName>
        <fullName evidence="2">4-methyl-5(B-hydroxyethyl)-thiazole monophosphate biosynthesis protein</fullName>
    </submittedName>
</protein>
<dbReference type="EMBL" id="BQXH01000013">
    <property type="protein sequence ID" value="GKS81789.1"/>
    <property type="molecule type" value="Genomic_DNA"/>
</dbReference>
<dbReference type="NCBIfam" id="TIGR01383">
    <property type="entry name" value="not_thiJ"/>
    <property type="match status" value="1"/>
</dbReference>
<dbReference type="Pfam" id="PF01965">
    <property type="entry name" value="DJ-1_PfpI"/>
    <property type="match status" value="1"/>
</dbReference>
<organism evidence="2 3">
    <name type="scientific">Ligilactobacillus pabuli</name>
    <dbReference type="NCBI Taxonomy" id="2886039"/>
    <lineage>
        <taxon>Bacteria</taxon>
        <taxon>Bacillati</taxon>
        <taxon>Bacillota</taxon>
        <taxon>Bacilli</taxon>
        <taxon>Lactobacillales</taxon>
        <taxon>Lactobacillaceae</taxon>
        <taxon>Ligilactobacillus</taxon>
    </lineage>
</organism>
<gene>
    <name evidence="2" type="primary">thiJ</name>
    <name evidence="2" type="ORF">LPAF129_14750</name>
</gene>
<dbReference type="Gene3D" id="3.40.50.880">
    <property type="match status" value="1"/>
</dbReference>
<reference evidence="2" key="1">
    <citation type="journal article" date="2022" name="Int. J. Syst. Evol. Microbiol.">
        <title>A novel species of lactic acid bacteria, Ligilactobacillus pabuli sp. nov., isolated from alfalfa silage.</title>
        <authorList>
            <person name="Tohno M."/>
            <person name="Tanizawa Y."/>
            <person name="Sawada H."/>
            <person name="Sakamoto M."/>
            <person name="Ohkuma M."/>
            <person name="Kobayashi H."/>
        </authorList>
    </citation>
    <scope>NUCLEOTIDE SEQUENCE</scope>
    <source>
        <strain evidence="2">AF129</strain>
    </source>
</reference>
<dbReference type="InterPro" id="IPR029062">
    <property type="entry name" value="Class_I_gatase-like"/>
</dbReference>
<sequence length="192" mass="21135">MTKTAAVIIADGCEEVEALSPVDVLRRLGGKIDMVGLNKLQVTSAHGVTLTCDKVVDDSLLDYDMVIFPGGTTGAKNLRDDEKLQELMKKRAEQKKWNAAMCAGPTAFAHYGLLDNNRYTVFPGLEEQVNAEAKNTTHTNNIVEIDQDAHLLTSRGPSTAFAYSYAIAETLGFDTTELKEVMQYNYLIDNIQ</sequence>
<evidence type="ECO:0000259" key="1">
    <source>
        <dbReference type="Pfam" id="PF01965"/>
    </source>
</evidence>
<dbReference type="PANTHER" id="PTHR48094">
    <property type="entry name" value="PROTEIN/NUCLEIC ACID DEGLYCASE DJ-1-RELATED"/>
    <property type="match status" value="1"/>
</dbReference>
<evidence type="ECO:0000313" key="2">
    <source>
        <dbReference type="EMBL" id="GKS81789.1"/>
    </source>
</evidence>